<dbReference type="AlphaFoldDB" id="A0A0V0HB34"/>
<reference evidence="1" key="1">
    <citation type="submission" date="2015-12" db="EMBL/GenBank/DDBJ databases">
        <title>Gene expression during late stages of embryo sac development: a critical building block for successful pollen-pistil interactions.</title>
        <authorList>
            <person name="Liu Y."/>
            <person name="Joly V."/>
            <person name="Sabar M."/>
            <person name="Matton D.P."/>
        </authorList>
    </citation>
    <scope>NUCLEOTIDE SEQUENCE</scope>
</reference>
<accession>A0A0V0HB34</accession>
<organism evidence="1">
    <name type="scientific">Solanum chacoense</name>
    <name type="common">Chaco potato</name>
    <dbReference type="NCBI Taxonomy" id="4108"/>
    <lineage>
        <taxon>Eukaryota</taxon>
        <taxon>Viridiplantae</taxon>
        <taxon>Streptophyta</taxon>
        <taxon>Embryophyta</taxon>
        <taxon>Tracheophyta</taxon>
        <taxon>Spermatophyta</taxon>
        <taxon>Magnoliopsida</taxon>
        <taxon>eudicotyledons</taxon>
        <taxon>Gunneridae</taxon>
        <taxon>Pentapetalae</taxon>
        <taxon>asterids</taxon>
        <taxon>lamiids</taxon>
        <taxon>Solanales</taxon>
        <taxon>Solanaceae</taxon>
        <taxon>Solanoideae</taxon>
        <taxon>Solaneae</taxon>
        <taxon>Solanum</taxon>
    </lineage>
</organism>
<dbReference type="EMBL" id="GEDG01022328">
    <property type="protein sequence ID" value="JAP17589.1"/>
    <property type="molecule type" value="Transcribed_RNA"/>
</dbReference>
<proteinExistence type="predicted"/>
<evidence type="ECO:0000313" key="1">
    <source>
        <dbReference type="EMBL" id="JAP17589.1"/>
    </source>
</evidence>
<name>A0A0V0HB34_SOLCH</name>
<protein>
    <submittedName>
        <fullName evidence="1">Putative ovule protein</fullName>
    </submittedName>
</protein>
<sequence length="66" mass="7725">MSYINALSTFMLNRILCHIECTCVITQEWDSMSDHSKVFNLLFYPQKLSTTGCNCYIFCFSCRKSH</sequence>